<organism evidence="1 2">
    <name type="scientific">Penicillium cf. griseofulvum</name>
    <dbReference type="NCBI Taxonomy" id="2972120"/>
    <lineage>
        <taxon>Eukaryota</taxon>
        <taxon>Fungi</taxon>
        <taxon>Dikarya</taxon>
        <taxon>Ascomycota</taxon>
        <taxon>Pezizomycotina</taxon>
        <taxon>Eurotiomycetes</taxon>
        <taxon>Eurotiomycetidae</taxon>
        <taxon>Eurotiales</taxon>
        <taxon>Aspergillaceae</taxon>
        <taxon>Penicillium</taxon>
    </lineage>
</organism>
<accession>A0A9W9M643</accession>
<sequence>MMMMMLTDLNCPIYRNGLPQMHGINNLRTIEWRVKLNNRVVVKDIKQDLTQPPRSYWEQIKEDACNILRRKTARGRRVRLDDTNIVLSVNSQRDIDKHFEGTSVDWTALLAWASLFRRGKTIRLQITINYIEDSRTLPSRTDKRGKSSTLRLTPSKSPVNIPSGAMCIVLYDIPGRYIATKDNTASKIQREKGTID</sequence>
<evidence type="ECO:0000313" key="1">
    <source>
        <dbReference type="EMBL" id="KAJ5188677.1"/>
    </source>
</evidence>
<reference evidence="1" key="1">
    <citation type="submission" date="2022-11" db="EMBL/GenBank/DDBJ databases">
        <authorList>
            <person name="Petersen C."/>
        </authorList>
    </citation>
    <scope>NUCLEOTIDE SEQUENCE</scope>
    <source>
        <strain evidence="1">IBT 16849</strain>
    </source>
</reference>
<evidence type="ECO:0000313" key="2">
    <source>
        <dbReference type="Proteomes" id="UP001150879"/>
    </source>
</evidence>
<reference evidence="1" key="2">
    <citation type="journal article" date="2023" name="IMA Fungus">
        <title>Comparative genomic study of the Penicillium genus elucidates a diverse pangenome and 15 lateral gene transfer events.</title>
        <authorList>
            <person name="Petersen C."/>
            <person name="Sorensen T."/>
            <person name="Nielsen M.R."/>
            <person name="Sondergaard T.E."/>
            <person name="Sorensen J.L."/>
            <person name="Fitzpatrick D.A."/>
            <person name="Frisvad J.C."/>
            <person name="Nielsen K.L."/>
        </authorList>
    </citation>
    <scope>NUCLEOTIDE SEQUENCE</scope>
    <source>
        <strain evidence="1">IBT 16849</strain>
    </source>
</reference>
<comment type="caution">
    <text evidence="1">The sequence shown here is derived from an EMBL/GenBank/DDBJ whole genome shotgun (WGS) entry which is preliminary data.</text>
</comment>
<dbReference type="Proteomes" id="UP001150879">
    <property type="component" value="Unassembled WGS sequence"/>
</dbReference>
<gene>
    <name evidence="1" type="ORF">N7472_007691</name>
</gene>
<dbReference type="AlphaFoldDB" id="A0A9W9M643"/>
<name>A0A9W9M643_9EURO</name>
<protein>
    <submittedName>
        <fullName evidence="1">Uncharacterized protein</fullName>
    </submittedName>
</protein>
<proteinExistence type="predicted"/>
<dbReference type="EMBL" id="JAPQKP010000005">
    <property type="protein sequence ID" value="KAJ5188677.1"/>
    <property type="molecule type" value="Genomic_DNA"/>
</dbReference>
<keyword evidence="2" id="KW-1185">Reference proteome</keyword>